<dbReference type="AlphaFoldDB" id="A0A554LIF8"/>
<dbReference type="InterPro" id="IPR023346">
    <property type="entry name" value="Lysozyme-like_dom_sf"/>
</dbReference>
<dbReference type="InterPro" id="IPR043426">
    <property type="entry name" value="MltB-like"/>
</dbReference>
<dbReference type="CDD" id="cd13399">
    <property type="entry name" value="Slt35-like"/>
    <property type="match status" value="1"/>
</dbReference>
<dbReference type="EMBL" id="VMGK01000018">
    <property type="protein sequence ID" value="TSC92642.1"/>
    <property type="molecule type" value="Genomic_DNA"/>
</dbReference>
<gene>
    <name evidence="3" type="ORF">CEN89_572</name>
</gene>
<name>A0A554LIF8_9BACT</name>
<evidence type="ECO:0000313" key="3">
    <source>
        <dbReference type="EMBL" id="TSC92642.1"/>
    </source>
</evidence>
<dbReference type="GO" id="GO:0009253">
    <property type="term" value="P:peptidoglycan catabolic process"/>
    <property type="evidence" value="ECO:0007669"/>
    <property type="project" value="TreeGrafter"/>
</dbReference>
<feature type="transmembrane region" description="Helical" evidence="1">
    <location>
        <begin position="30"/>
        <end position="50"/>
    </location>
</feature>
<comment type="caution">
    <text evidence="3">The sequence shown here is derived from an EMBL/GenBank/DDBJ whole genome shotgun (WGS) entry which is preliminary data.</text>
</comment>
<dbReference type="InterPro" id="IPR031304">
    <property type="entry name" value="SLT_2"/>
</dbReference>
<dbReference type="GO" id="GO:0008933">
    <property type="term" value="F:peptidoglycan lytic transglycosylase activity"/>
    <property type="evidence" value="ECO:0007669"/>
    <property type="project" value="TreeGrafter"/>
</dbReference>
<keyword evidence="1" id="KW-0472">Membrane</keyword>
<evidence type="ECO:0000313" key="4">
    <source>
        <dbReference type="Proteomes" id="UP000315689"/>
    </source>
</evidence>
<dbReference type="SUPFAM" id="SSF53955">
    <property type="entry name" value="Lysozyme-like"/>
    <property type="match status" value="1"/>
</dbReference>
<dbReference type="PANTHER" id="PTHR30163:SF8">
    <property type="entry name" value="LYTIC MUREIN TRANSGLYCOSYLASE"/>
    <property type="match status" value="1"/>
</dbReference>
<proteinExistence type="predicted"/>
<accession>A0A554LIF8</accession>
<sequence>MKSRFKRVFKNIQKYVFIRSKLADLNFSQAIIIVSGLLVLFFQIFAFNVLSADNENYQADIKIDFSNDFPIMLQTDNFAVKIVDSKYEMEQSRQKAAIKNKSINRLEVLARSSENRPEGVSFAQKRALAQSTAQKYGIDWKILEAVWQVESGKSWDTSRRSYAGATGPMQFMPGTFRAYAEDGDGDGQAVITDANDALASAAKMLSQNGLAEGNSDQALYNYNHSLAYVNKVKSIANSIGE</sequence>
<dbReference type="Gene3D" id="1.10.530.10">
    <property type="match status" value="1"/>
</dbReference>
<evidence type="ECO:0000256" key="1">
    <source>
        <dbReference type="SAM" id="Phobius"/>
    </source>
</evidence>
<evidence type="ECO:0000259" key="2">
    <source>
        <dbReference type="Pfam" id="PF13406"/>
    </source>
</evidence>
<dbReference type="Pfam" id="PF13406">
    <property type="entry name" value="SLT_2"/>
    <property type="match status" value="1"/>
</dbReference>
<keyword evidence="1" id="KW-1133">Transmembrane helix</keyword>
<reference evidence="3 4" key="1">
    <citation type="submission" date="2017-07" db="EMBL/GenBank/DDBJ databases">
        <title>Mechanisms for carbon and nitrogen cycling indicate functional differentiation within the Candidate Phyla Radiation.</title>
        <authorList>
            <person name="Danczak R.E."/>
            <person name="Johnston M.D."/>
            <person name="Kenah C."/>
            <person name="Slattery M."/>
            <person name="Wrighton K.C."/>
            <person name="Wilkins M.J."/>
        </authorList>
    </citation>
    <scope>NUCLEOTIDE SEQUENCE [LARGE SCALE GENOMIC DNA]</scope>
    <source>
        <strain evidence="3">Licking1014_7</strain>
    </source>
</reference>
<organism evidence="3 4">
    <name type="scientific">Candidatus Berkelbacteria bacterium Licking1014_7</name>
    <dbReference type="NCBI Taxonomy" id="2017147"/>
    <lineage>
        <taxon>Bacteria</taxon>
        <taxon>Candidatus Berkelbacteria</taxon>
    </lineage>
</organism>
<dbReference type="Proteomes" id="UP000315689">
    <property type="component" value="Unassembled WGS sequence"/>
</dbReference>
<protein>
    <submittedName>
        <fullName evidence="3">Lytic transglycosylase catalytic subunit</fullName>
    </submittedName>
</protein>
<keyword evidence="1" id="KW-0812">Transmembrane</keyword>
<dbReference type="PANTHER" id="PTHR30163">
    <property type="entry name" value="MEMBRANE-BOUND LYTIC MUREIN TRANSGLYCOSYLASE B"/>
    <property type="match status" value="1"/>
</dbReference>
<feature type="domain" description="Transglycosylase SLT" evidence="2">
    <location>
        <begin position="159"/>
        <end position="214"/>
    </location>
</feature>